<dbReference type="AlphaFoldDB" id="A0A2R6PNQ7"/>
<proteinExistence type="predicted"/>
<feature type="compositionally biased region" description="Pro residues" evidence="1">
    <location>
        <begin position="336"/>
        <end position="354"/>
    </location>
</feature>
<dbReference type="PANTHER" id="PTHR11748:SF111">
    <property type="entry name" value="D-LACTATE DEHYDROGENASE, MITOCHONDRIAL-RELATED"/>
    <property type="match status" value="1"/>
</dbReference>
<dbReference type="STRING" id="98765.A0A2R6PNQ7"/>
<dbReference type="GO" id="GO:0050660">
    <property type="term" value="F:flavin adenine dinucleotide binding"/>
    <property type="evidence" value="ECO:0007669"/>
    <property type="project" value="InterPro"/>
</dbReference>
<dbReference type="GO" id="GO:0005739">
    <property type="term" value="C:mitochondrion"/>
    <property type="evidence" value="ECO:0007669"/>
    <property type="project" value="TreeGrafter"/>
</dbReference>
<evidence type="ECO:0000256" key="1">
    <source>
        <dbReference type="SAM" id="MobiDB-lite"/>
    </source>
</evidence>
<evidence type="ECO:0000313" key="4">
    <source>
        <dbReference type="Proteomes" id="UP000186601"/>
    </source>
</evidence>
<dbReference type="InterPro" id="IPR006094">
    <property type="entry name" value="Oxid_FAD_bind_N"/>
</dbReference>
<evidence type="ECO:0000259" key="2">
    <source>
        <dbReference type="Pfam" id="PF01565"/>
    </source>
</evidence>
<sequence length="354" mass="38584">MRYGGFQLLFNAADPLGERVPGLDVPNDFEPTVIGIGPVISRLRRNGVLKSAHIKETQIEASVSAENVPIFPTSAKAKLEYSFESSVSEGALLATKYETRCVDAQQLGTFRKYILAHYKSWFQFANCPDHDHGIDVEDLLFVTGCDMTADFSMLAFKHNKEGQQVRFELGAASIASASASWGTWQCQSPLTYENWGPQTLEDDAGVPLDGQKYDQCIFLRAFGVARRAWILPKVIKANAGPHDPGLGERRGDQPPLLRANIQDSGDLVDSVTRLEVVSPTLALPCPGSPPTVVVYPTSTEDVVHIVHIAKKYRMPVVPYSGATSLEGHWRAVSPSPFSPSPFSPSASPPSAPYV</sequence>
<dbReference type="GO" id="GO:1903457">
    <property type="term" value="P:lactate catabolic process"/>
    <property type="evidence" value="ECO:0007669"/>
    <property type="project" value="TreeGrafter"/>
</dbReference>
<dbReference type="GO" id="GO:0008720">
    <property type="term" value="F:D-lactate dehydrogenase (NAD+) activity"/>
    <property type="evidence" value="ECO:0007669"/>
    <property type="project" value="TreeGrafter"/>
</dbReference>
<dbReference type="InterPro" id="IPR016167">
    <property type="entry name" value="FAD-bd_PCMH_sub1"/>
</dbReference>
<feature type="region of interest" description="Disordered" evidence="1">
    <location>
        <begin position="334"/>
        <end position="354"/>
    </location>
</feature>
<accession>A0A2R6PNQ7</accession>
<dbReference type="InterPro" id="IPR036318">
    <property type="entry name" value="FAD-bd_PCMH-like_sf"/>
</dbReference>
<feature type="domain" description="FAD linked oxidase N-terminal" evidence="2">
    <location>
        <begin position="290"/>
        <end position="327"/>
    </location>
</feature>
<comment type="caution">
    <text evidence="3">The sequence shown here is derived from an EMBL/GenBank/DDBJ whole genome shotgun (WGS) entry which is preliminary data.</text>
</comment>
<dbReference type="OrthoDB" id="3222453at2759"/>
<organism evidence="3 4">
    <name type="scientific">Hermanssonia centrifuga</name>
    <dbReference type="NCBI Taxonomy" id="98765"/>
    <lineage>
        <taxon>Eukaryota</taxon>
        <taxon>Fungi</taxon>
        <taxon>Dikarya</taxon>
        <taxon>Basidiomycota</taxon>
        <taxon>Agaricomycotina</taxon>
        <taxon>Agaricomycetes</taxon>
        <taxon>Polyporales</taxon>
        <taxon>Meruliaceae</taxon>
        <taxon>Hermanssonia</taxon>
    </lineage>
</organism>
<dbReference type="Proteomes" id="UP000186601">
    <property type="component" value="Unassembled WGS sequence"/>
</dbReference>
<reference evidence="3 4" key="1">
    <citation type="submission" date="2018-02" db="EMBL/GenBank/DDBJ databases">
        <title>Genome sequence of the basidiomycete white-rot fungus Phlebia centrifuga.</title>
        <authorList>
            <person name="Granchi Z."/>
            <person name="Peng M."/>
            <person name="de Vries R.P."/>
            <person name="Hilden K."/>
            <person name="Makela M.R."/>
            <person name="Grigoriev I."/>
            <person name="Riley R."/>
        </authorList>
    </citation>
    <scope>NUCLEOTIDE SEQUENCE [LARGE SCALE GENOMIC DNA]</scope>
    <source>
        <strain evidence="3 4">FBCC195</strain>
    </source>
</reference>
<dbReference type="Pfam" id="PF01565">
    <property type="entry name" value="FAD_binding_4"/>
    <property type="match status" value="1"/>
</dbReference>
<gene>
    <name evidence="3" type="ORF">PHLCEN_2v4401</name>
</gene>
<evidence type="ECO:0000313" key="3">
    <source>
        <dbReference type="EMBL" id="PSR94669.1"/>
    </source>
</evidence>
<dbReference type="GO" id="GO:0004458">
    <property type="term" value="F:D-lactate dehydrogenase (cytochrome) activity"/>
    <property type="evidence" value="ECO:0007669"/>
    <property type="project" value="TreeGrafter"/>
</dbReference>
<keyword evidence="4" id="KW-1185">Reference proteome</keyword>
<dbReference type="EMBL" id="MLYV02000446">
    <property type="protein sequence ID" value="PSR94669.1"/>
    <property type="molecule type" value="Genomic_DNA"/>
</dbReference>
<dbReference type="PANTHER" id="PTHR11748">
    <property type="entry name" value="D-LACTATE DEHYDROGENASE"/>
    <property type="match status" value="1"/>
</dbReference>
<dbReference type="Gene3D" id="3.30.43.10">
    <property type="entry name" value="Uridine Diphospho-n-acetylenolpyruvylglucosamine Reductase, domain 2"/>
    <property type="match status" value="1"/>
</dbReference>
<protein>
    <recommendedName>
        <fullName evidence="2">FAD linked oxidase N-terminal domain-containing protein</fullName>
    </recommendedName>
</protein>
<dbReference type="SUPFAM" id="SSF56176">
    <property type="entry name" value="FAD-binding/transporter-associated domain-like"/>
    <property type="match status" value="1"/>
</dbReference>
<name>A0A2R6PNQ7_9APHY</name>